<evidence type="ECO:0000313" key="3">
    <source>
        <dbReference type="Proteomes" id="UP000789342"/>
    </source>
</evidence>
<organism evidence="2 3">
    <name type="scientific">Acaulospora morrowiae</name>
    <dbReference type="NCBI Taxonomy" id="94023"/>
    <lineage>
        <taxon>Eukaryota</taxon>
        <taxon>Fungi</taxon>
        <taxon>Fungi incertae sedis</taxon>
        <taxon>Mucoromycota</taxon>
        <taxon>Glomeromycotina</taxon>
        <taxon>Glomeromycetes</taxon>
        <taxon>Diversisporales</taxon>
        <taxon>Acaulosporaceae</taxon>
        <taxon>Acaulospora</taxon>
    </lineage>
</organism>
<feature type="compositionally biased region" description="Basic and acidic residues" evidence="1">
    <location>
        <begin position="1"/>
        <end position="10"/>
    </location>
</feature>
<comment type="caution">
    <text evidence="2">The sequence shown here is derived from an EMBL/GenBank/DDBJ whole genome shotgun (WGS) entry which is preliminary data.</text>
</comment>
<accession>A0A9N9CD39</accession>
<keyword evidence="3" id="KW-1185">Reference proteome</keyword>
<dbReference type="EMBL" id="CAJVPV010005772">
    <property type="protein sequence ID" value="CAG8595636.1"/>
    <property type="molecule type" value="Genomic_DNA"/>
</dbReference>
<sequence length="157" mass="17629">MPCPAEKKDQIVNNIPSTEDISSENLEQNPQDDSSKQIDLRCDENLTYNIVDNASNSDEPNNASEQVSKEIIQSIREKKIRDQNLSSDNNSSCDIKTVSQGNDQQKTITNTSLPAEDLDDFDEIELTKNQNIELDLIRDLQNSMLIVAPDPIEIPPE</sequence>
<dbReference type="OrthoDB" id="2445816at2759"/>
<proteinExistence type="predicted"/>
<feature type="region of interest" description="Disordered" evidence="1">
    <location>
        <begin position="1"/>
        <end position="39"/>
    </location>
</feature>
<name>A0A9N9CD39_9GLOM</name>
<evidence type="ECO:0000313" key="2">
    <source>
        <dbReference type="EMBL" id="CAG8595636.1"/>
    </source>
</evidence>
<reference evidence="2" key="1">
    <citation type="submission" date="2021-06" db="EMBL/GenBank/DDBJ databases">
        <authorList>
            <person name="Kallberg Y."/>
            <person name="Tangrot J."/>
            <person name="Rosling A."/>
        </authorList>
    </citation>
    <scope>NUCLEOTIDE SEQUENCE</scope>
    <source>
        <strain evidence="2">CL551</strain>
    </source>
</reference>
<feature type="region of interest" description="Disordered" evidence="1">
    <location>
        <begin position="80"/>
        <end position="109"/>
    </location>
</feature>
<dbReference type="AlphaFoldDB" id="A0A9N9CD39"/>
<gene>
    <name evidence="2" type="ORF">AMORRO_LOCUS7549</name>
</gene>
<feature type="compositionally biased region" description="Polar residues" evidence="1">
    <location>
        <begin position="83"/>
        <end position="109"/>
    </location>
</feature>
<dbReference type="Proteomes" id="UP000789342">
    <property type="component" value="Unassembled WGS sequence"/>
</dbReference>
<feature type="compositionally biased region" description="Polar residues" evidence="1">
    <location>
        <begin position="11"/>
        <end position="32"/>
    </location>
</feature>
<feature type="non-terminal residue" evidence="2">
    <location>
        <position position="1"/>
    </location>
</feature>
<evidence type="ECO:0000256" key="1">
    <source>
        <dbReference type="SAM" id="MobiDB-lite"/>
    </source>
</evidence>
<protein>
    <submittedName>
        <fullName evidence="2">6244_t:CDS:1</fullName>
    </submittedName>
</protein>